<feature type="region of interest" description="Disordered" evidence="1">
    <location>
        <begin position="112"/>
        <end position="132"/>
    </location>
</feature>
<evidence type="ECO:0000259" key="2">
    <source>
        <dbReference type="Pfam" id="PF13175"/>
    </source>
</evidence>
<dbReference type="Pfam" id="PF13175">
    <property type="entry name" value="AAA_15"/>
    <property type="match status" value="1"/>
</dbReference>
<keyword evidence="3" id="KW-0547">Nucleotide-binding</keyword>
<dbReference type="AlphaFoldDB" id="A0A2V1GZ30"/>
<organism evidence="3 4">
    <name type="scientific">Pelagibaculum spongiae</name>
    <dbReference type="NCBI Taxonomy" id="2080658"/>
    <lineage>
        <taxon>Bacteria</taxon>
        <taxon>Pseudomonadati</taxon>
        <taxon>Pseudomonadota</taxon>
        <taxon>Gammaproteobacteria</taxon>
        <taxon>Oceanospirillales</taxon>
        <taxon>Pelagibaculum</taxon>
    </lineage>
</organism>
<dbReference type="Gene3D" id="3.40.50.300">
    <property type="entry name" value="P-loop containing nucleotide triphosphate hydrolases"/>
    <property type="match status" value="1"/>
</dbReference>
<dbReference type="PANTHER" id="PTHR43581">
    <property type="entry name" value="ATP/GTP PHOSPHATASE"/>
    <property type="match status" value="1"/>
</dbReference>
<keyword evidence="3" id="KW-0067">ATP-binding</keyword>
<dbReference type="OrthoDB" id="9815944at2"/>
<name>A0A2V1GZ30_9GAMM</name>
<feature type="domain" description="Endonuclease GajA/Old nuclease/RecF-like AAA" evidence="2">
    <location>
        <begin position="1"/>
        <end position="362"/>
    </location>
</feature>
<accession>A0A2V1GZ30</accession>
<dbReference type="RefSeq" id="WP_116685593.1">
    <property type="nucleotide sequence ID" value="NZ_CAWNYD010000001.1"/>
</dbReference>
<proteinExistence type="predicted"/>
<feature type="compositionally biased region" description="Basic and acidic residues" evidence="1">
    <location>
        <begin position="115"/>
        <end position="131"/>
    </location>
</feature>
<dbReference type="GO" id="GO:0005524">
    <property type="term" value="F:ATP binding"/>
    <property type="evidence" value="ECO:0007669"/>
    <property type="project" value="UniProtKB-KW"/>
</dbReference>
<dbReference type="EMBL" id="QDDL01000001">
    <property type="protein sequence ID" value="PVZ72006.1"/>
    <property type="molecule type" value="Genomic_DNA"/>
</dbReference>
<protein>
    <submittedName>
        <fullName evidence="3">ATP-binding protein</fullName>
    </submittedName>
</protein>
<gene>
    <name evidence="3" type="ORF">DC094_03015</name>
</gene>
<evidence type="ECO:0000256" key="1">
    <source>
        <dbReference type="SAM" id="MobiDB-lite"/>
    </source>
</evidence>
<dbReference type="SUPFAM" id="SSF52540">
    <property type="entry name" value="P-loop containing nucleoside triphosphate hydrolases"/>
    <property type="match status" value="1"/>
</dbReference>
<dbReference type="InterPro" id="IPR051396">
    <property type="entry name" value="Bact_Antivir_Def_Nuclease"/>
</dbReference>
<reference evidence="3 4" key="1">
    <citation type="submission" date="2018-04" db="EMBL/GenBank/DDBJ databases">
        <title>Thalassorhabdus spongiae gen. nov., sp. nov., isolated from a marine sponge in South-West Iceland.</title>
        <authorList>
            <person name="Knobloch S."/>
            <person name="Daussin A."/>
            <person name="Johannsson R."/>
            <person name="Marteinsson V.T."/>
        </authorList>
    </citation>
    <scope>NUCLEOTIDE SEQUENCE [LARGE SCALE GENOMIC DNA]</scope>
    <source>
        <strain evidence="3 4">Hp12</strain>
    </source>
</reference>
<dbReference type="InterPro" id="IPR027417">
    <property type="entry name" value="P-loop_NTPase"/>
</dbReference>
<keyword evidence="4" id="KW-1185">Reference proteome</keyword>
<dbReference type="PANTHER" id="PTHR43581:SF2">
    <property type="entry name" value="EXCINUCLEASE ATPASE SUBUNIT"/>
    <property type="match status" value="1"/>
</dbReference>
<evidence type="ECO:0000313" key="3">
    <source>
        <dbReference type="EMBL" id="PVZ72006.1"/>
    </source>
</evidence>
<comment type="caution">
    <text evidence="3">The sequence shown here is derived from an EMBL/GenBank/DDBJ whole genome shotgun (WGS) entry which is preliminary data.</text>
</comment>
<dbReference type="Proteomes" id="UP000244906">
    <property type="component" value="Unassembled WGS sequence"/>
</dbReference>
<dbReference type="InterPro" id="IPR041685">
    <property type="entry name" value="AAA_GajA/Old/RecF-like"/>
</dbReference>
<evidence type="ECO:0000313" key="4">
    <source>
        <dbReference type="Proteomes" id="UP000244906"/>
    </source>
</evidence>
<sequence length="489" mass="55533">MKLKKISLENFRCYQQLEIELHPKTTVLAANNGQGKTTILDAVRIALWPYVSQFDLAKTPYVDPSNTITIDDVHILKSTDQKSPVFGALDEMARQFPSSVVAESSSSNGLHTWRRYRDSEAKKSQTKDDTGTKALKNSAKEMQKAIRDLSATPKTLPVFGYYGTGRLWREKRLTDSKKGKAEKNNEQIRTFAYRDCLDPASSFKQFQDWFTSAYLKVMEYQIKQLESGATFIEVPNELRRPVKVVQDAVNEVLKPIGWQHLQYSEKYDKSLVLKHPKLGVMKISQLSDGIKNMLAMIADIAYRCVLLNGHLQDQAAKQSPGVIMIDEVDMHLHPQWQQTVVASLQQAFPNIQFIVTTHSPQVLSTVPAESIRIIRHEIDSDSETDLILSSATPPLTQSKGVASADIMAELQLVDPIPDVEEAHWLSQYKQLIIENNHENSHGKALKEKILQHFGESHQEWRECERLVRLQQMKAKLPKRNQHRPGGENA</sequence>